<proteinExistence type="inferred from homology"/>
<keyword evidence="6" id="KW-1185">Reference proteome</keyword>
<dbReference type="Gene3D" id="2.160.20.10">
    <property type="entry name" value="Single-stranded right-handed beta-helix, Pectin lyase-like"/>
    <property type="match status" value="1"/>
</dbReference>
<dbReference type="AlphaFoldDB" id="A0AAC9HT93"/>
<keyword evidence="1 2" id="KW-0456">Lyase</keyword>
<reference evidence="6" key="1">
    <citation type="submission" date="2016-03" db="EMBL/GenBank/DDBJ databases">
        <title>Complete genome sequence of the type strain Actinoalloteichus hymeniacidonis DSM 45092.</title>
        <authorList>
            <person name="Schaffert L."/>
            <person name="Albersmeier A."/>
            <person name="Winkler A."/>
            <person name="Kalinowski J."/>
            <person name="Zotchev S."/>
            <person name="Ruckert C."/>
        </authorList>
    </citation>
    <scope>NUCLEOTIDE SEQUENCE [LARGE SCALE GENOMIC DNA]</scope>
    <source>
        <strain evidence="6">HPA177(T) (DSM 45092(T))</strain>
    </source>
</reference>
<keyword evidence="3" id="KW-0732">Signal</keyword>
<dbReference type="PANTHER" id="PTHR31683:SF18">
    <property type="entry name" value="PECTATE LYASE 21-RELATED"/>
    <property type="match status" value="1"/>
</dbReference>
<dbReference type="GO" id="GO:0005576">
    <property type="term" value="C:extracellular region"/>
    <property type="evidence" value="ECO:0007669"/>
    <property type="project" value="UniProtKB-SubCell"/>
</dbReference>
<keyword evidence="2" id="KW-0964">Secreted</keyword>
<dbReference type="SMART" id="SM00656">
    <property type="entry name" value="Amb_all"/>
    <property type="match status" value="1"/>
</dbReference>
<dbReference type="RefSeq" id="WP_069851288.1">
    <property type="nucleotide sequence ID" value="NZ_CP014859.1"/>
</dbReference>
<protein>
    <submittedName>
        <fullName evidence="5">Pectate lyase</fullName>
        <ecNumber evidence="5">4.2.2.2</ecNumber>
    </submittedName>
</protein>
<gene>
    <name evidence="5" type="ORF">TL08_20690</name>
</gene>
<comment type="subcellular location">
    <subcellularLocation>
        <location evidence="2">Secreted</location>
    </subcellularLocation>
</comment>
<sequence>MRRAIVIALASALAVPAAGLAGSITASADDAIEPGPGHHGELGRQVLPANDGWASADGGTTGGAGAAGEDVYRVTDHAELTEALRAAQDRPSIIEVEGIIDGDIDAEGNQLTCQDHADPGYTLDAYLQAYDPETWGDADPSGPLEEARARSATNQAAHLRLDVPADTTIVGVGDDAEIRGTSLRVSGVDNVIIRNIEFEAPVDCFPQWDPTDGELGAWNSEYDAISLVEATHVWIDHNTFHDGRFPDSELPDYYGVPYQVHDGLADITNGSDLVTVSWNVFRDHDKTMLIGSSNTRFTDRGKLRVTLHHNLFDGILQRAPRVRFGQVHIYNNHYVIREGEGYLYSYGVGVESAIRSDRNFFRMSGVPAGDVIYNWGGTTVHSTGDMVADDRGRRRVDLRAAHNDAHGGELSDAVGWNPTRHTRIWPAVAVPALVNAKAGSGQLR</sequence>
<dbReference type="PANTHER" id="PTHR31683">
    <property type="entry name" value="PECTATE LYASE 18-RELATED"/>
    <property type="match status" value="1"/>
</dbReference>
<evidence type="ECO:0000256" key="2">
    <source>
        <dbReference type="RuleBase" id="RU361173"/>
    </source>
</evidence>
<accession>A0AAC9HT93</accession>
<feature type="domain" description="Pectate lyase" evidence="4">
    <location>
        <begin position="118"/>
        <end position="367"/>
    </location>
</feature>
<evidence type="ECO:0000256" key="1">
    <source>
        <dbReference type="ARBA" id="ARBA00023239"/>
    </source>
</evidence>
<dbReference type="InterPro" id="IPR002022">
    <property type="entry name" value="Pec_lyase"/>
</dbReference>
<evidence type="ECO:0000313" key="5">
    <source>
        <dbReference type="EMBL" id="AOS64929.1"/>
    </source>
</evidence>
<evidence type="ECO:0000313" key="6">
    <source>
        <dbReference type="Proteomes" id="UP000095210"/>
    </source>
</evidence>
<dbReference type="SUPFAM" id="SSF51126">
    <property type="entry name" value="Pectin lyase-like"/>
    <property type="match status" value="1"/>
</dbReference>
<dbReference type="GO" id="GO:0030570">
    <property type="term" value="F:pectate lyase activity"/>
    <property type="evidence" value="ECO:0007669"/>
    <property type="project" value="UniProtKB-EC"/>
</dbReference>
<feature type="signal peptide" evidence="3">
    <location>
        <begin position="1"/>
        <end position="28"/>
    </location>
</feature>
<organism evidence="5 6">
    <name type="scientific">Actinoalloteichus hymeniacidonis</name>
    <dbReference type="NCBI Taxonomy" id="340345"/>
    <lineage>
        <taxon>Bacteria</taxon>
        <taxon>Bacillati</taxon>
        <taxon>Actinomycetota</taxon>
        <taxon>Actinomycetes</taxon>
        <taxon>Pseudonocardiales</taxon>
        <taxon>Pseudonocardiaceae</taxon>
        <taxon>Actinoalloteichus</taxon>
    </lineage>
</organism>
<dbReference type="InterPro" id="IPR045032">
    <property type="entry name" value="PEL"/>
</dbReference>
<dbReference type="GO" id="GO:0000272">
    <property type="term" value="P:polysaccharide catabolic process"/>
    <property type="evidence" value="ECO:0007669"/>
    <property type="project" value="UniProtKB-KW"/>
</dbReference>
<dbReference type="KEGG" id="ahm:TL08_20690"/>
<comment type="similarity">
    <text evidence="2">Belongs to the polysaccharide lyase 1 family.</text>
</comment>
<dbReference type="InterPro" id="IPR012334">
    <property type="entry name" value="Pectin_lyas_fold"/>
</dbReference>
<evidence type="ECO:0000259" key="4">
    <source>
        <dbReference type="SMART" id="SM00656"/>
    </source>
</evidence>
<evidence type="ECO:0000256" key="3">
    <source>
        <dbReference type="SAM" id="SignalP"/>
    </source>
</evidence>
<dbReference type="Pfam" id="PF00544">
    <property type="entry name" value="Pectate_lyase_4"/>
    <property type="match status" value="2"/>
</dbReference>
<dbReference type="EC" id="4.2.2.2" evidence="5"/>
<dbReference type="Proteomes" id="UP000095210">
    <property type="component" value="Chromosome"/>
</dbReference>
<dbReference type="EMBL" id="CP014859">
    <property type="protein sequence ID" value="AOS64929.1"/>
    <property type="molecule type" value="Genomic_DNA"/>
</dbReference>
<keyword evidence="2" id="KW-0119">Carbohydrate metabolism</keyword>
<name>A0AAC9HT93_9PSEU</name>
<dbReference type="InterPro" id="IPR011050">
    <property type="entry name" value="Pectin_lyase_fold/virulence"/>
</dbReference>
<feature type="chain" id="PRO_5042267849" evidence="3">
    <location>
        <begin position="29"/>
        <end position="444"/>
    </location>
</feature>
<keyword evidence="2" id="KW-0624">Polysaccharide degradation</keyword>